<feature type="compositionally biased region" description="Polar residues" evidence="1">
    <location>
        <begin position="59"/>
        <end position="70"/>
    </location>
</feature>
<proteinExistence type="predicted"/>
<evidence type="ECO:0000313" key="3">
    <source>
        <dbReference type="Proteomes" id="UP000813824"/>
    </source>
</evidence>
<sequence length="230" mass="26524">MINGEVLKLSFYFQTTSDYSVTEAGIEDLLKCSHAYDVNTAVTSMGFEHPRRRNRMGRNLTSLDTSSRPQISGIGPRHLPLAEHIEADTGTSTQNTRKRLVFYIVDTCTGRVFSTPTQRRTTNTVGTDACIRGVRLTLPIFRWICMMWNDNGQMALQQSEREQQLQNFSVLPRLFSFFLHGSPRCSYRYEAVHPSLLQRFKYLFQDWPDASCRWFRHRCALLSAPHCGLF</sequence>
<name>A0A8K0UZQ5_9AGAR</name>
<comment type="caution">
    <text evidence="2">The sequence shown here is derived from an EMBL/GenBank/DDBJ whole genome shotgun (WGS) entry which is preliminary data.</text>
</comment>
<keyword evidence="3" id="KW-1185">Reference proteome</keyword>
<dbReference type="EMBL" id="JAEVFJ010000001">
    <property type="protein sequence ID" value="KAH8107933.1"/>
    <property type="molecule type" value="Genomic_DNA"/>
</dbReference>
<evidence type="ECO:0000256" key="1">
    <source>
        <dbReference type="SAM" id="MobiDB-lite"/>
    </source>
</evidence>
<gene>
    <name evidence="2" type="ORF">BXZ70DRAFT_22923</name>
</gene>
<accession>A0A8K0UZQ5</accession>
<protein>
    <submittedName>
        <fullName evidence="2">Uncharacterized protein</fullName>
    </submittedName>
</protein>
<evidence type="ECO:0000313" key="2">
    <source>
        <dbReference type="EMBL" id="KAH8107933.1"/>
    </source>
</evidence>
<dbReference type="Proteomes" id="UP000813824">
    <property type="component" value="Unassembled WGS sequence"/>
</dbReference>
<reference evidence="2" key="1">
    <citation type="journal article" date="2021" name="New Phytol.">
        <title>Evolutionary innovations through gain and loss of genes in the ectomycorrhizal Boletales.</title>
        <authorList>
            <person name="Wu G."/>
            <person name="Miyauchi S."/>
            <person name="Morin E."/>
            <person name="Kuo A."/>
            <person name="Drula E."/>
            <person name="Varga T."/>
            <person name="Kohler A."/>
            <person name="Feng B."/>
            <person name="Cao Y."/>
            <person name="Lipzen A."/>
            <person name="Daum C."/>
            <person name="Hundley H."/>
            <person name="Pangilinan J."/>
            <person name="Johnson J."/>
            <person name="Barry K."/>
            <person name="LaButti K."/>
            <person name="Ng V."/>
            <person name="Ahrendt S."/>
            <person name="Min B."/>
            <person name="Choi I.G."/>
            <person name="Park H."/>
            <person name="Plett J.M."/>
            <person name="Magnuson J."/>
            <person name="Spatafora J.W."/>
            <person name="Nagy L.G."/>
            <person name="Henrissat B."/>
            <person name="Grigoriev I.V."/>
            <person name="Yang Z.L."/>
            <person name="Xu J."/>
            <person name="Martin F.M."/>
        </authorList>
    </citation>
    <scope>NUCLEOTIDE SEQUENCE</scope>
    <source>
        <strain evidence="2">KKN 215</strain>
    </source>
</reference>
<feature type="region of interest" description="Disordered" evidence="1">
    <location>
        <begin position="50"/>
        <end position="73"/>
    </location>
</feature>
<dbReference type="AlphaFoldDB" id="A0A8K0UZQ5"/>
<organism evidence="2 3">
    <name type="scientific">Cristinia sonorae</name>
    <dbReference type="NCBI Taxonomy" id="1940300"/>
    <lineage>
        <taxon>Eukaryota</taxon>
        <taxon>Fungi</taxon>
        <taxon>Dikarya</taxon>
        <taxon>Basidiomycota</taxon>
        <taxon>Agaricomycotina</taxon>
        <taxon>Agaricomycetes</taxon>
        <taxon>Agaricomycetidae</taxon>
        <taxon>Agaricales</taxon>
        <taxon>Pleurotineae</taxon>
        <taxon>Stephanosporaceae</taxon>
        <taxon>Cristinia</taxon>
    </lineage>
</organism>